<keyword evidence="1" id="KW-0472">Membrane</keyword>
<evidence type="ECO:0000256" key="1">
    <source>
        <dbReference type="SAM" id="Phobius"/>
    </source>
</evidence>
<reference evidence="2 3" key="1">
    <citation type="submission" date="2019-06" db="EMBL/GenBank/DDBJ databases">
        <title>Whole genome shotgun sequence of Kocuria varians NBRC 15358.</title>
        <authorList>
            <person name="Hosoyama A."/>
            <person name="Uohara A."/>
            <person name="Ohji S."/>
            <person name="Ichikawa N."/>
        </authorList>
    </citation>
    <scope>NUCLEOTIDE SEQUENCE [LARGE SCALE GENOMIC DNA]</scope>
    <source>
        <strain evidence="2 3">NBRC 15358</strain>
    </source>
</reference>
<dbReference type="AlphaFoldDB" id="A0A4Y4D6G8"/>
<evidence type="ECO:0000313" key="2">
    <source>
        <dbReference type="EMBL" id="GEC99902.1"/>
    </source>
</evidence>
<keyword evidence="1" id="KW-0812">Transmembrane</keyword>
<comment type="caution">
    <text evidence="2">The sequence shown here is derived from an EMBL/GenBank/DDBJ whole genome shotgun (WGS) entry which is preliminary data.</text>
</comment>
<gene>
    <name evidence="2" type="ORF">KVA01_20570</name>
</gene>
<feature type="transmembrane region" description="Helical" evidence="1">
    <location>
        <begin position="199"/>
        <end position="217"/>
    </location>
</feature>
<dbReference type="Proteomes" id="UP000315730">
    <property type="component" value="Unassembled WGS sequence"/>
</dbReference>
<dbReference type="EMBL" id="BJNW01000019">
    <property type="protein sequence ID" value="GEC99902.1"/>
    <property type="molecule type" value="Genomic_DNA"/>
</dbReference>
<feature type="transmembrane region" description="Helical" evidence="1">
    <location>
        <begin position="157"/>
        <end position="178"/>
    </location>
</feature>
<dbReference type="InterPro" id="IPR021315">
    <property type="entry name" value="Gap/Sap"/>
</dbReference>
<name>A0A4Y4D6G8_KOCVA</name>
<organism evidence="2 3">
    <name type="scientific">Kocuria varians</name>
    <name type="common">Micrococcus varians</name>
    <dbReference type="NCBI Taxonomy" id="1272"/>
    <lineage>
        <taxon>Bacteria</taxon>
        <taxon>Bacillati</taxon>
        <taxon>Actinomycetota</taxon>
        <taxon>Actinomycetes</taxon>
        <taxon>Micrococcales</taxon>
        <taxon>Micrococcaceae</taxon>
        <taxon>Kocuria</taxon>
    </lineage>
</organism>
<dbReference type="STRING" id="1272.GCA_900014985_01225"/>
<sequence length="222" mass="23570">MHMGDLLALAGLALLDSTSLGTLVIPLVLVIARRRVDVGPLSIYFATVVVIYYGLGVGIALGFDMLSDTASQVWSSRPAQWFKLVAGLALFGYGLLAPDPVKREESRKAPTRLSPGTMIALGAGAALTEAATMVPYLAANGIITAMPVGWPVRLALLAGYCLVMILPALVLIAAAAMLGERLWPRLERLVPTLERQTKITLLWVASLAGLWMAGTGFSELDL</sequence>
<keyword evidence="3" id="KW-1185">Reference proteome</keyword>
<feature type="transmembrane region" description="Helical" evidence="1">
    <location>
        <begin position="6"/>
        <end position="31"/>
    </location>
</feature>
<evidence type="ECO:0000313" key="3">
    <source>
        <dbReference type="Proteomes" id="UP000315730"/>
    </source>
</evidence>
<feature type="transmembrane region" description="Helical" evidence="1">
    <location>
        <begin position="43"/>
        <end position="61"/>
    </location>
</feature>
<evidence type="ECO:0008006" key="4">
    <source>
        <dbReference type="Google" id="ProtNLM"/>
    </source>
</evidence>
<accession>A0A4Y4D6G8</accession>
<proteinExistence type="predicted"/>
<feature type="transmembrane region" description="Helical" evidence="1">
    <location>
        <begin position="81"/>
        <end position="97"/>
    </location>
</feature>
<dbReference type="Pfam" id="PF11139">
    <property type="entry name" value="SfLAP"/>
    <property type="match status" value="1"/>
</dbReference>
<feature type="transmembrane region" description="Helical" evidence="1">
    <location>
        <begin position="118"/>
        <end position="137"/>
    </location>
</feature>
<keyword evidence="1" id="KW-1133">Transmembrane helix</keyword>
<protein>
    <recommendedName>
        <fullName evidence="4">Sap, sulfolipid-1-addressing protein</fullName>
    </recommendedName>
</protein>